<dbReference type="AlphaFoldDB" id="R1IP48"/>
<evidence type="ECO:0000313" key="2">
    <source>
        <dbReference type="Proteomes" id="UP000011223"/>
    </source>
</evidence>
<organism evidence="1 2">
    <name type="scientific">Grimontia indica</name>
    <dbReference type="NCBI Taxonomy" id="1056512"/>
    <lineage>
        <taxon>Bacteria</taxon>
        <taxon>Pseudomonadati</taxon>
        <taxon>Pseudomonadota</taxon>
        <taxon>Gammaproteobacteria</taxon>
        <taxon>Vibrionales</taxon>
        <taxon>Vibrionaceae</taxon>
        <taxon>Grimontia</taxon>
    </lineage>
</organism>
<protein>
    <submittedName>
        <fullName evidence="1">Uncharacterized protein</fullName>
    </submittedName>
</protein>
<reference evidence="1 2" key="1">
    <citation type="journal article" date="2014" name="PLoS ONE">
        <title>Grimontia indica AK16(T), sp. nov., Isolated from a Seawater Sample Reports the Presence of Pathogenic Genes Similar to Vibrio Genus.</title>
        <authorList>
            <person name="Singh A."/>
            <person name="Vaidya B."/>
            <person name="Khatri I."/>
            <person name="Srinivas T.N."/>
            <person name="Subramanian S."/>
            <person name="Korpole S."/>
            <person name="Pinnaka A.K."/>
        </authorList>
    </citation>
    <scope>NUCLEOTIDE SEQUENCE [LARGE SCALE GENOMIC DNA]</scope>
    <source>
        <strain evidence="1 2">AK16</strain>
    </source>
</reference>
<comment type="caution">
    <text evidence="1">The sequence shown here is derived from an EMBL/GenBank/DDBJ whole genome shotgun (WGS) entry which is preliminary data.</text>
</comment>
<evidence type="ECO:0000313" key="1">
    <source>
        <dbReference type="EMBL" id="EOD77150.1"/>
    </source>
</evidence>
<proteinExistence type="predicted"/>
<keyword evidence="2" id="KW-1185">Reference proteome</keyword>
<gene>
    <name evidence="1" type="ORF">D515_04544</name>
</gene>
<dbReference type="EMBL" id="ANFM02000069">
    <property type="protein sequence ID" value="EOD77150.1"/>
    <property type="molecule type" value="Genomic_DNA"/>
</dbReference>
<name>R1IP48_9GAMM</name>
<accession>R1IP48</accession>
<sequence>MSSSKSGRNTRNGEADNAGITKIVNQHITVQVGIFLG</sequence>
<dbReference type="Proteomes" id="UP000011223">
    <property type="component" value="Unassembled WGS sequence"/>
</dbReference>